<proteinExistence type="predicted"/>
<dbReference type="AlphaFoldDB" id="A0A8X6NUZ4"/>
<evidence type="ECO:0000313" key="1">
    <source>
        <dbReference type="EMBL" id="GFT35764.1"/>
    </source>
</evidence>
<dbReference type="EMBL" id="BMAW01013788">
    <property type="protein sequence ID" value="GFT35764.1"/>
    <property type="molecule type" value="Genomic_DNA"/>
</dbReference>
<dbReference type="Proteomes" id="UP000887013">
    <property type="component" value="Unassembled WGS sequence"/>
</dbReference>
<evidence type="ECO:0000313" key="2">
    <source>
        <dbReference type="Proteomes" id="UP000887013"/>
    </source>
</evidence>
<reference evidence="1" key="1">
    <citation type="submission" date="2020-08" db="EMBL/GenBank/DDBJ databases">
        <title>Multicomponent nature underlies the extraordinary mechanical properties of spider dragline silk.</title>
        <authorList>
            <person name="Kono N."/>
            <person name="Nakamura H."/>
            <person name="Mori M."/>
            <person name="Yoshida Y."/>
            <person name="Ohtoshi R."/>
            <person name="Malay A.D."/>
            <person name="Moran D.A.P."/>
            <person name="Tomita M."/>
            <person name="Numata K."/>
            <person name="Arakawa K."/>
        </authorList>
    </citation>
    <scope>NUCLEOTIDE SEQUENCE</scope>
</reference>
<gene>
    <name evidence="1" type="ORF">NPIL_501951</name>
</gene>
<keyword evidence="2" id="KW-1185">Reference proteome</keyword>
<sequence>MTARCCLLKYPHSACHTLFLRLNELEINEALCGWTVSSPDSKGSENPPHTLMSGLWPKFWEISTWTREAGRVRPKFTGAYDDCC</sequence>
<protein>
    <submittedName>
        <fullName evidence="1">Uncharacterized protein</fullName>
    </submittedName>
</protein>
<name>A0A8X6NUZ4_NEPPI</name>
<organism evidence="1 2">
    <name type="scientific">Nephila pilipes</name>
    <name type="common">Giant wood spider</name>
    <name type="synonym">Nephila maculata</name>
    <dbReference type="NCBI Taxonomy" id="299642"/>
    <lineage>
        <taxon>Eukaryota</taxon>
        <taxon>Metazoa</taxon>
        <taxon>Ecdysozoa</taxon>
        <taxon>Arthropoda</taxon>
        <taxon>Chelicerata</taxon>
        <taxon>Arachnida</taxon>
        <taxon>Araneae</taxon>
        <taxon>Araneomorphae</taxon>
        <taxon>Entelegynae</taxon>
        <taxon>Araneoidea</taxon>
        <taxon>Nephilidae</taxon>
        <taxon>Nephila</taxon>
    </lineage>
</organism>
<accession>A0A8X6NUZ4</accession>
<comment type="caution">
    <text evidence="1">The sequence shown here is derived from an EMBL/GenBank/DDBJ whole genome shotgun (WGS) entry which is preliminary data.</text>
</comment>